<comment type="caution">
    <text evidence="5">The sequence shown here is derived from an EMBL/GenBank/DDBJ whole genome shotgun (WGS) entry which is preliminary data.</text>
</comment>
<keyword evidence="3" id="KW-0808">Transferase</keyword>
<evidence type="ECO:0000256" key="3">
    <source>
        <dbReference type="ARBA" id="ARBA00022679"/>
    </source>
</evidence>
<comment type="similarity">
    <text evidence="1">Belongs to the methyltransferase superfamily.</text>
</comment>
<dbReference type="CDD" id="cd02440">
    <property type="entry name" value="AdoMet_MTases"/>
    <property type="match status" value="1"/>
</dbReference>
<evidence type="ECO:0000256" key="2">
    <source>
        <dbReference type="ARBA" id="ARBA00022603"/>
    </source>
</evidence>
<accession>A0A919NCI9</accession>
<dbReference type="AlphaFoldDB" id="A0A919NCI9"/>
<organism evidence="5 6">
    <name type="scientific">Actinoplanes siamensis</name>
    <dbReference type="NCBI Taxonomy" id="1223317"/>
    <lineage>
        <taxon>Bacteria</taxon>
        <taxon>Bacillati</taxon>
        <taxon>Actinomycetota</taxon>
        <taxon>Actinomycetes</taxon>
        <taxon>Micromonosporales</taxon>
        <taxon>Micromonosporaceae</taxon>
        <taxon>Actinoplanes</taxon>
    </lineage>
</organism>
<keyword evidence="2 5" id="KW-0489">Methyltransferase</keyword>
<proteinExistence type="inferred from homology"/>
<protein>
    <submittedName>
        <fullName evidence="5">Methyltransferase type 11</fullName>
    </submittedName>
</protein>
<dbReference type="GO" id="GO:0032259">
    <property type="term" value="P:methylation"/>
    <property type="evidence" value="ECO:0007669"/>
    <property type="project" value="UniProtKB-KW"/>
</dbReference>
<evidence type="ECO:0000313" key="5">
    <source>
        <dbReference type="EMBL" id="GIF08234.1"/>
    </source>
</evidence>
<evidence type="ECO:0000259" key="4">
    <source>
        <dbReference type="Pfam" id="PF08241"/>
    </source>
</evidence>
<dbReference type="InterPro" id="IPR029063">
    <property type="entry name" value="SAM-dependent_MTases_sf"/>
</dbReference>
<sequence length="268" mass="28788">MSAASLSAREPHRAREMAESFGVDAERYDRSRPRYPDALFERILNAGPGRDVLDVGCGTGIAARQLQAAGATVLGVEPDARMAGFARRHGTDVEVATFETWEPAGRDFDIVVAGQSWHWVDPVAGADKAARVLRPGGLLAVIRNDGQIPPAVADAVAGVYRRLLPGTFAADAVTRSAADTYTVQTAGTVDGIRQTGRFGEPDRWSVTWEQHVDNDDWLDLLPTSDGHTLLPAAELAEVLSTLRTALHALGPGFTIQYVTTVFAATRSR</sequence>
<dbReference type="Proteomes" id="UP000629619">
    <property type="component" value="Unassembled WGS sequence"/>
</dbReference>
<evidence type="ECO:0000313" key="6">
    <source>
        <dbReference type="Proteomes" id="UP000629619"/>
    </source>
</evidence>
<keyword evidence="6" id="KW-1185">Reference proteome</keyword>
<dbReference type="InterPro" id="IPR013216">
    <property type="entry name" value="Methyltransf_11"/>
</dbReference>
<name>A0A919NCI9_9ACTN</name>
<evidence type="ECO:0000256" key="1">
    <source>
        <dbReference type="ARBA" id="ARBA00008361"/>
    </source>
</evidence>
<dbReference type="EMBL" id="BOMW01000060">
    <property type="protein sequence ID" value="GIF08234.1"/>
    <property type="molecule type" value="Genomic_DNA"/>
</dbReference>
<dbReference type="Pfam" id="PF08241">
    <property type="entry name" value="Methyltransf_11"/>
    <property type="match status" value="1"/>
</dbReference>
<dbReference type="SUPFAM" id="SSF53335">
    <property type="entry name" value="S-adenosyl-L-methionine-dependent methyltransferases"/>
    <property type="match status" value="1"/>
</dbReference>
<dbReference type="Gene3D" id="3.40.50.150">
    <property type="entry name" value="Vaccinia Virus protein VP39"/>
    <property type="match status" value="1"/>
</dbReference>
<dbReference type="PANTHER" id="PTHR44942">
    <property type="entry name" value="METHYLTRANSF_11 DOMAIN-CONTAINING PROTEIN"/>
    <property type="match status" value="1"/>
</dbReference>
<feature type="domain" description="Methyltransferase type 11" evidence="4">
    <location>
        <begin position="53"/>
        <end position="140"/>
    </location>
</feature>
<reference evidence="5" key="1">
    <citation type="submission" date="2021-01" db="EMBL/GenBank/DDBJ databases">
        <title>Whole genome shotgun sequence of Actinoplanes siamensis NBRC 109076.</title>
        <authorList>
            <person name="Komaki H."/>
            <person name="Tamura T."/>
        </authorList>
    </citation>
    <scope>NUCLEOTIDE SEQUENCE</scope>
    <source>
        <strain evidence="5">NBRC 109076</strain>
    </source>
</reference>
<dbReference type="InterPro" id="IPR051052">
    <property type="entry name" value="Diverse_substrate_MTase"/>
</dbReference>
<dbReference type="GO" id="GO:0008757">
    <property type="term" value="F:S-adenosylmethionine-dependent methyltransferase activity"/>
    <property type="evidence" value="ECO:0007669"/>
    <property type="project" value="InterPro"/>
</dbReference>
<dbReference type="PANTHER" id="PTHR44942:SF4">
    <property type="entry name" value="METHYLTRANSFERASE TYPE 11 DOMAIN-CONTAINING PROTEIN"/>
    <property type="match status" value="1"/>
</dbReference>
<gene>
    <name evidence="5" type="ORF">Asi03nite_57720</name>
</gene>